<comment type="function">
    <text evidence="4">Nucleoside triphosphate pyrophosphatase. May have a dual role in cell division arrest and in preventing the incorporation of modified nucleotides into cellular nucleic acids.</text>
</comment>
<dbReference type="SUPFAM" id="SSF52972">
    <property type="entry name" value="ITPase-like"/>
    <property type="match status" value="1"/>
</dbReference>
<gene>
    <name evidence="5" type="ordered locus">Hbal_3147</name>
</gene>
<dbReference type="CDD" id="cd00555">
    <property type="entry name" value="Maf"/>
    <property type="match status" value="1"/>
</dbReference>
<dbReference type="PANTHER" id="PTHR43213">
    <property type="entry name" value="BIFUNCTIONAL DTTP/UTP PYROPHOSPHATASE/METHYLTRANSFERASE PROTEIN-RELATED"/>
    <property type="match status" value="1"/>
</dbReference>
<organism evidence="5 6">
    <name type="scientific">Hirschia baltica (strain ATCC 49814 / DSM 5838 / IFAM 1418)</name>
    <dbReference type="NCBI Taxonomy" id="582402"/>
    <lineage>
        <taxon>Bacteria</taxon>
        <taxon>Pseudomonadati</taxon>
        <taxon>Pseudomonadota</taxon>
        <taxon>Alphaproteobacteria</taxon>
        <taxon>Hyphomonadales</taxon>
        <taxon>Hyphomonadaceae</taxon>
        <taxon>Hirschia</taxon>
    </lineage>
</organism>
<dbReference type="PIRSF" id="PIRSF006305">
    <property type="entry name" value="Maf"/>
    <property type="match status" value="1"/>
</dbReference>
<sequence length="199" mass="22151">MTDSTLILASQSKSRGDLMRGAGLVFEQMASSLDEDAVKMAMRADGESTQRQAEALAEMKALKVSIKHQGIVLGADQMLDLEGVQFDKPKSIDEARVNLLKMRGKTHTLETALVACENGQPIWRMTTRPRLTMRNFSEEFLDTYLKNEGDLALTTVGAYRLEAPGVQLFSKVEGDYFSILGLPLIQLLNWLQDRGDLQK</sequence>
<keyword evidence="6" id="KW-1185">Reference proteome</keyword>
<keyword evidence="3 4" id="KW-0546">Nucleotide metabolism</keyword>
<accession>C6XIK7</accession>
<dbReference type="STRING" id="582402.Hbal_3147"/>
<protein>
    <recommendedName>
        <fullName evidence="4">Nucleoside triphosphate pyrophosphatase</fullName>
        <ecNumber evidence="4">3.6.1.9</ecNumber>
    </recommendedName>
    <alternativeName>
        <fullName evidence="4">Nucleotide pyrophosphatase</fullName>
        <shortName evidence="4">Nucleotide PPase</shortName>
    </alternativeName>
</protein>
<evidence type="ECO:0000256" key="1">
    <source>
        <dbReference type="ARBA" id="ARBA00001968"/>
    </source>
</evidence>
<dbReference type="GO" id="GO:0005737">
    <property type="term" value="C:cytoplasm"/>
    <property type="evidence" value="ECO:0007669"/>
    <property type="project" value="UniProtKB-SubCell"/>
</dbReference>
<comment type="catalytic activity">
    <reaction evidence="4">
        <text>a 2'-deoxyribonucleoside 5'-triphosphate + H2O = a 2'-deoxyribonucleoside 5'-phosphate + diphosphate + H(+)</text>
        <dbReference type="Rhea" id="RHEA:44644"/>
        <dbReference type="ChEBI" id="CHEBI:15377"/>
        <dbReference type="ChEBI" id="CHEBI:15378"/>
        <dbReference type="ChEBI" id="CHEBI:33019"/>
        <dbReference type="ChEBI" id="CHEBI:61560"/>
        <dbReference type="ChEBI" id="CHEBI:65317"/>
        <dbReference type="EC" id="3.6.1.9"/>
    </reaction>
</comment>
<dbReference type="Proteomes" id="UP000002745">
    <property type="component" value="Chromosome"/>
</dbReference>
<comment type="subcellular location">
    <subcellularLocation>
        <location evidence="4">Cytoplasm</location>
    </subcellularLocation>
</comment>
<evidence type="ECO:0000256" key="2">
    <source>
        <dbReference type="ARBA" id="ARBA00022801"/>
    </source>
</evidence>
<evidence type="ECO:0000313" key="6">
    <source>
        <dbReference type="Proteomes" id="UP000002745"/>
    </source>
</evidence>
<feature type="active site" description="Proton acceptor" evidence="4">
    <location>
        <position position="76"/>
    </location>
</feature>
<dbReference type="GO" id="GO:0009117">
    <property type="term" value="P:nucleotide metabolic process"/>
    <property type="evidence" value="ECO:0007669"/>
    <property type="project" value="UniProtKB-KW"/>
</dbReference>
<reference evidence="6" key="1">
    <citation type="journal article" date="2011" name="J. Bacteriol.">
        <title>Genome sequences of eight morphologically diverse alphaproteobacteria.</title>
        <authorList>
            <consortium name="US DOE Joint Genome Institute"/>
            <person name="Brown P.J."/>
            <person name="Kysela D.T."/>
            <person name="Buechlein A."/>
            <person name="Hemmerich C."/>
            <person name="Brun Y.V."/>
        </authorList>
    </citation>
    <scope>NUCLEOTIDE SEQUENCE [LARGE SCALE GENOMIC DNA]</scope>
    <source>
        <strain evidence="6">ATCC 49814 / DSM 5838 / IFAM 1418</strain>
    </source>
</reference>
<comment type="catalytic activity">
    <reaction evidence="4">
        <text>a ribonucleoside 5'-triphosphate + H2O = a ribonucleoside 5'-phosphate + diphosphate + H(+)</text>
        <dbReference type="Rhea" id="RHEA:23996"/>
        <dbReference type="ChEBI" id="CHEBI:15377"/>
        <dbReference type="ChEBI" id="CHEBI:15378"/>
        <dbReference type="ChEBI" id="CHEBI:33019"/>
        <dbReference type="ChEBI" id="CHEBI:58043"/>
        <dbReference type="ChEBI" id="CHEBI:61557"/>
        <dbReference type="EC" id="3.6.1.9"/>
    </reaction>
</comment>
<comment type="cofactor">
    <cofactor evidence="1 4">
        <name>a divalent metal cation</name>
        <dbReference type="ChEBI" id="CHEBI:60240"/>
    </cofactor>
</comment>
<dbReference type="RefSeq" id="WP_015828964.1">
    <property type="nucleotide sequence ID" value="NC_012982.1"/>
</dbReference>
<evidence type="ECO:0000256" key="3">
    <source>
        <dbReference type="ARBA" id="ARBA00023080"/>
    </source>
</evidence>
<dbReference type="InterPro" id="IPR029001">
    <property type="entry name" value="ITPase-like_fam"/>
</dbReference>
<dbReference type="InterPro" id="IPR003697">
    <property type="entry name" value="Maf-like"/>
</dbReference>
<dbReference type="Gene3D" id="3.90.950.10">
    <property type="match status" value="1"/>
</dbReference>
<evidence type="ECO:0000256" key="4">
    <source>
        <dbReference type="HAMAP-Rule" id="MF_00528"/>
    </source>
</evidence>
<comment type="similarity">
    <text evidence="4">Belongs to the Maf family.</text>
</comment>
<dbReference type="HOGENOM" id="CLU_040416_1_1_5"/>
<dbReference type="KEGG" id="hba:Hbal_3147"/>
<dbReference type="EMBL" id="CP001678">
    <property type="protein sequence ID" value="ACT60814.1"/>
    <property type="molecule type" value="Genomic_DNA"/>
</dbReference>
<dbReference type="PANTHER" id="PTHR43213:SF5">
    <property type="entry name" value="BIFUNCTIONAL DTTP_UTP PYROPHOSPHATASE_METHYLTRANSFERASE PROTEIN-RELATED"/>
    <property type="match status" value="1"/>
</dbReference>
<dbReference type="eggNOG" id="COG0424">
    <property type="taxonomic scope" value="Bacteria"/>
</dbReference>
<evidence type="ECO:0000313" key="5">
    <source>
        <dbReference type="EMBL" id="ACT60814.1"/>
    </source>
</evidence>
<keyword evidence="2 4" id="KW-0378">Hydrolase</keyword>
<keyword evidence="4" id="KW-0963">Cytoplasm</keyword>
<name>C6XIK7_HIRBI</name>
<dbReference type="EC" id="3.6.1.9" evidence="4"/>
<dbReference type="AlphaFoldDB" id="C6XIK7"/>
<comment type="caution">
    <text evidence="4">Lacks conserved residue(s) required for the propagation of feature annotation.</text>
</comment>
<dbReference type="HAMAP" id="MF_00528">
    <property type="entry name" value="Maf"/>
    <property type="match status" value="1"/>
</dbReference>
<dbReference type="Pfam" id="PF02545">
    <property type="entry name" value="Maf"/>
    <property type="match status" value="1"/>
</dbReference>
<proteinExistence type="inferred from homology"/>
<dbReference type="GO" id="GO:0047429">
    <property type="term" value="F:nucleoside triphosphate diphosphatase activity"/>
    <property type="evidence" value="ECO:0007669"/>
    <property type="project" value="UniProtKB-EC"/>
</dbReference>
<dbReference type="OrthoDB" id="9813962at2"/>